<dbReference type="InterPro" id="IPR002934">
    <property type="entry name" value="Polymerase_NTP_transf_dom"/>
</dbReference>
<dbReference type="CDD" id="cd05403">
    <property type="entry name" value="NT_KNTase_like"/>
    <property type="match status" value="1"/>
</dbReference>
<proteinExistence type="predicted"/>
<dbReference type="Gene3D" id="1.20.120.330">
    <property type="entry name" value="Nucleotidyltransferases domain 2"/>
    <property type="match status" value="1"/>
</dbReference>
<evidence type="ECO:0000313" key="2">
    <source>
        <dbReference type="EMBL" id="ASC70837.1"/>
    </source>
</evidence>
<evidence type="ECO:0000313" key="3">
    <source>
        <dbReference type="Proteomes" id="UP000191901"/>
    </source>
</evidence>
<feature type="domain" description="HEPN" evidence="1">
    <location>
        <begin position="117"/>
        <end position="228"/>
    </location>
</feature>
<dbReference type="PROSITE" id="PS50910">
    <property type="entry name" value="HEPN"/>
    <property type="match status" value="1"/>
</dbReference>
<accession>A0A1Z3HL71</accession>
<dbReference type="InterPro" id="IPR043519">
    <property type="entry name" value="NT_sf"/>
</dbReference>
<name>A0A1Z3HL71_9CYAN</name>
<dbReference type="SUPFAM" id="SSF81593">
    <property type="entry name" value="Nucleotidyltransferase substrate binding subunit/domain"/>
    <property type="match status" value="1"/>
</dbReference>
<gene>
    <name evidence="2" type="ORF">XM38_017840</name>
</gene>
<dbReference type="Proteomes" id="UP000191901">
    <property type="component" value="Chromosome"/>
</dbReference>
<dbReference type="Gene3D" id="3.30.460.10">
    <property type="entry name" value="Beta Polymerase, domain 2"/>
    <property type="match status" value="1"/>
</dbReference>
<keyword evidence="3" id="KW-1185">Reference proteome</keyword>
<reference evidence="2 3" key="1">
    <citation type="journal article" date="2016" name="Biochim. Biophys. Acta">
        <title>Characterization of red-shifted phycobilisomes isolated from the chlorophyll f-containing cyanobacterium Halomicronema hongdechloris.</title>
        <authorList>
            <person name="Li Y."/>
            <person name="Lin Y."/>
            <person name="Garvey C.J."/>
            <person name="Birch D."/>
            <person name="Corkery R.W."/>
            <person name="Loughlin P.C."/>
            <person name="Scheer H."/>
            <person name="Willows R.D."/>
            <person name="Chen M."/>
        </authorList>
    </citation>
    <scope>NUCLEOTIDE SEQUENCE [LARGE SCALE GENOMIC DNA]</scope>
    <source>
        <strain evidence="2 3">C2206</strain>
    </source>
</reference>
<dbReference type="SMART" id="SM00748">
    <property type="entry name" value="HEPN"/>
    <property type="match status" value="1"/>
</dbReference>
<dbReference type="Pfam" id="PF01909">
    <property type="entry name" value="NTP_transf_2"/>
    <property type="match status" value="1"/>
</dbReference>
<protein>
    <recommendedName>
        <fullName evidence="1">HEPN domain-containing protein</fullName>
    </recommendedName>
</protein>
<dbReference type="OrthoDB" id="559759at2"/>
<dbReference type="InterPro" id="IPR007842">
    <property type="entry name" value="HEPN_dom"/>
</dbReference>
<dbReference type="AlphaFoldDB" id="A0A1Z3HL71"/>
<dbReference type="KEGG" id="hhg:XM38_017840"/>
<evidence type="ECO:0000259" key="1">
    <source>
        <dbReference type="PROSITE" id="PS50910"/>
    </source>
</evidence>
<dbReference type="EMBL" id="CP021983">
    <property type="protein sequence ID" value="ASC70837.1"/>
    <property type="molecule type" value="Genomic_DNA"/>
</dbReference>
<dbReference type="Pfam" id="PF05168">
    <property type="entry name" value="HEPN"/>
    <property type="match status" value="1"/>
</dbReference>
<dbReference type="SUPFAM" id="SSF81301">
    <property type="entry name" value="Nucleotidyltransferase"/>
    <property type="match status" value="1"/>
</dbReference>
<sequence length="233" mass="26308">MGMATAQERQRQLQQELSRYLQQLQGDATVQQVIVFGSLVTGEIHPWSDIDLVVIQETPLPFWPRIMAMRRRLQPRVGADILVYTPGEFQQLCQERLFFQQEVLPKARVMHGAQQWFGFADEDLQAAEVLLQAQLYGPACFHSQQAVEKALKGLLVAQGQLPPSIHTLQDLLNLLALDQTTDWPARVADLDGVYLSVRYPDAVAGTEGPDQAMASQLYRNAKDLVRQMREQIA</sequence>
<dbReference type="GO" id="GO:0016779">
    <property type="term" value="F:nucleotidyltransferase activity"/>
    <property type="evidence" value="ECO:0007669"/>
    <property type="project" value="InterPro"/>
</dbReference>
<organism evidence="2 3">
    <name type="scientific">Halomicronema hongdechloris C2206</name>
    <dbReference type="NCBI Taxonomy" id="1641165"/>
    <lineage>
        <taxon>Bacteria</taxon>
        <taxon>Bacillati</taxon>
        <taxon>Cyanobacteriota</taxon>
        <taxon>Cyanophyceae</taxon>
        <taxon>Nodosilineales</taxon>
        <taxon>Nodosilineaceae</taxon>
        <taxon>Halomicronema</taxon>
    </lineage>
</organism>